<dbReference type="AlphaFoldDB" id="A0A3P7NUE7"/>
<dbReference type="Gene3D" id="2.60.40.10">
    <property type="entry name" value="Immunoglobulins"/>
    <property type="match status" value="1"/>
</dbReference>
<evidence type="ECO:0000313" key="3">
    <source>
        <dbReference type="Proteomes" id="UP000281553"/>
    </source>
</evidence>
<gene>
    <name evidence="2" type="ORF">DILT_LOCUS17286</name>
</gene>
<feature type="region of interest" description="Disordered" evidence="1">
    <location>
        <begin position="1"/>
        <end position="20"/>
    </location>
</feature>
<sequence length="172" mass="18789">MKRLNTSSSSDPRQADPRGTLFWPSGQVSLLSLSSEAKTAKTGISFGTVYRVRVRAWTPAGPGPWSEWEMLSLKELVPAKPTIVEAVNLGASAGTRVTWALPDKLVQTSLDRRRPPAPVLYRHFSVEYAINEGPAEPRASDWQRVDTAGPVSSLSLVSYSLPTTCTWESCSN</sequence>
<dbReference type="EMBL" id="UYRU01090664">
    <property type="protein sequence ID" value="VDN37327.1"/>
    <property type="molecule type" value="Genomic_DNA"/>
</dbReference>
<feature type="compositionally biased region" description="Polar residues" evidence="1">
    <location>
        <begin position="1"/>
        <end position="12"/>
    </location>
</feature>
<organism evidence="2 3">
    <name type="scientific">Dibothriocephalus latus</name>
    <name type="common">Fish tapeworm</name>
    <name type="synonym">Diphyllobothrium latum</name>
    <dbReference type="NCBI Taxonomy" id="60516"/>
    <lineage>
        <taxon>Eukaryota</taxon>
        <taxon>Metazoa</taxon>
        <taxon>Spiralia</taxon>
        <taxon>Lophotrochozoa</taxon>
        <taxon>Platyhelminthes</taxon>
        <taxon>Cestoda</taxon>
        <taxon>Eucestoda</taxon>
        <taxon>Diphyllobothriidea</taxon>
        <taxon>Diphyllobothriidae</taxon>
        <taxon>Dibothriocephalus</taxon>
    </lineage>
</organism>
<name>A0A3P7NUE7_DIBLA</name>
<dbReference type="InterPro" id="IPR013783">
    <property type="entry name" value="Ig-like_fold"/>
</dbReference>
<evidence type="ECO:0000313" key="2">
    <source>
        <dbReference type="EMBL" id="VDN37327.1"/>
    </source>
</evidence>
<dbReference type="Proteomes" id="UP000281553">
    <property type="component" value="Unassembled WGS sequence"/>
</dbReference>
<dbReference type="SUPFAM" id="SSF49265">
    <property type="entry name" value="Fibronectin type III"/>
    <property type="match status" value="1"/>
</dbReference>
<proteinExistence type="predicted"/>
<dbReference type="CDD" id="cd00063">
    <property type="entry name" value="FN3"/>
    <property type="match status" value="1"/>
</dbReference>
<protein>
    <recommendedName>
        <fullName evidence="4">Fibronectin type-III domain-containing protein</fullName>
    </recommendedName>
</protein>
<dbReference type="OrthoDB" id="5969272at2759"/>
<dbReference type="InterPro" id="IPR036116">
    <property type="entry name" value="FN3_sf"/>
</dbReference>
<dbReference type="InterPro" id="IPR003961">
    <property type="entry name" value="FN3_dom"/>
</dbReference>
<evidence type="ECO:0008006" key="4">
    <source>
        <dbReference type="Google" id="ProtNLM"/>
    </source>
</evidence>
<keyword evidence="3" id="KW-1185">Reference proteome</keyword>
<accession>A0A3P7NUE7</accession>
<evidence type="ECO:0000256" key="1">
    <source>
        <dbReference type="SAM" id="MobiDB-lite"/>
    </source>
</evidence>
<reference evidence="2 3" key="1">
    <citation type="submission" date="2018-11" db="EMBL/GenBank/DDBJ databases">
        <authorList>
            <consortium name="Pathogen Informatics"/>
        </authorList>
    </citation>
    <scope>NUCLEOTIDE SEQUENCE [LARGE SCALE GENOMIC DNA]</scope>
</reference>